<gene>
    <name evidence="1" type="ORF">MKW98_014523</name>
</gene>
<evidence type="ECO:0000313" key="1">
    <source>
        <dbReference type="EMBL" id="KAI3910138.1"/>
    </source>
</evidence>
<proteinExistence type="predicted"/>
<sequence length="91" mass="9942">MYHPLQLRIFADVYTNDPEIENQSRLVSNGSGQTTVEIWHSHITVSASGVNGHFVLPASFQPSFAACRRCRLTTDVTLPGCAGGSYSGCRR</sequence>
<protein>
    <submittedName>
        <fullName evidence="1">Uncharacterized protein</fullName>
    </submittedName>
</protein>
<name>A0AAD4XH72_9MAGN</name>
<comment type="caution">
    <text evidence="1">The sequence shown here is derived from an EMBL/GenBank/DDBJ whole genome shotgun (WGS) entry which is preliminary data.</text>
</comment>
<reference evidence="1" key="1">
    <citation type="submission" date="2022-04" db="EMBL/GenBank/DDBJ databases">
        <title>A functionally conserved STORR gene fusion in Papaver species that diverged 16.8 million years ago.</title>
        <authorList>
            <person name="Catania T."/>
        </authorList>
    </citation>
    <scope>NUCLEOTIDE SEQUENCE</scope>
    <source>
        <strain evidence="1">S-188037</strain>
    </source>
</reference>
<evidence type="ECO:0000313" key="2">
    <source>
        <dbReference type="Proteomes" id="UP001202328"/>
    </source>
</evidence>
<dbReference type="AlphaFoldDB" id="A0AAD4XH72"/>
<dbReference type="EMBL" id="JAJJMB010010276">
    <property type="protein sequence ID" value="KAI3910138.1"/>
    <property type="molecule type" value="Genomic_DNA"/>
</dbReference>
<dbReference type="Proteomes" id="UP001202328">
    <property type="component" value="Unassembled WGS sequence"/>
</dbReference>
<accession>A0AAD4XH72</accession>
<keyword evidence="2" id="KW-1185">Reference proteome</keyword>
<organism evidence="1 2">
    <name type="scientific">Papaver atlanticum</name>
    <dbReference type="NCBI Taxonomy" id="357466"/>
    <lineage>
        <taxon>Eukaryota</taxon>
        <taxon>Viridiplantae</taxon>
        <taxon>Streptophyta</taxon>
        <taxon>Embryophyta</taxon>
        <taxon>Tracheophyta</taxon>
        <taxon>Spermatophyta</taxon>
        <taxon>Magnoliopsida</taxon>
        <taxon>Ranunculales</taxon>
        <taxon>Papaveraceae</taxon>
        <taxon>Papaveroideae</taxon>
        <taxon>Papaver</taxon>
    </lineage>
</organism>